<dbReference type="KEGG" id="vg:1449899"/>
<keyword evidence="2" id="KW-1185">Reference proteome</keyword>
<organism evidence="1 2">
    <name type="scientific">Melanoplus sanguinipes entomopoxvirus</name>
    <name type="common">MsEPV</name>
    <dbReference type="NCBI Taxonomy" id="83191"/>
    <lineage>
        <taxon>Viruses</taxon>
        <taxon>Varidnaviria</taxon>
        <taxon>Bamfordvirae</taxon>
        <taxon>Nucleocytoviricota</taxon>
        <taxon>Pokkesviricetes</taxon>
        <taxon>Chitovirales</taxon>
        <taxon>Poxviridae</taxon>
        <taxon>Entomopoxvirinae</taxon>
        <taxon>Deltaentomopoxvirus</taxon>
        <taxon>Deltaentomopoxvirus msanguinipes</taxon>
    </lineage>
</organism>
<evidence type="ECO:0000313" key="1">
    <source>
        <dbReference type="EMBL" id="AAC97636.1"/>
    </source>
</evidence>
<evidence type="ECO:0000313" key="2">
    <source>
        <dbReference type="Proteomes" id="UP000172353"/>
    </source>
</evidence>
<name>Q9YW09_MSEPV</name>
<organismHost>
    <name type="scientific">Melanoplus sanguinipes</name>
    <name type="common">Migratory grasshopper</name>
    <dbReference type="NCBI Taxonomy" id="65742"/>
</organismHost>
<gene>
    <name evidence="1" type="primary">MSV083</name>
</gene>
<sequence>MKKILIIILKIFQQLDIKENEIIIIIQVNEVKNMNYLILLLYLQHIALVAIKKLKIKIMDF</sequence>
<proteinExistence type="predicted"/>
<reference evidence="1 2" key="1">
    <citation type="journal article" date="1999" name="J. Virol.">
        <title>The genome of Melanoplus sanguinipes entomopoxvirus.</title>
        <authorList>
            <person name="Afonso C.L."/>
            <person name="Tulman E.R."/>
            <person name="Lu Z."/>
            <person name="Oma E."/>
            <person name="Kutish G.F."/>
            <person name="Rock D.L."/>
        </authorList>
    </citation>
    <scope>NUCLEOTIDE SEQUENCE [LARGE SCALE GENOMIC DNA]</scope>
    <source>
        <strain evidence="1">Tucson</strain>
    </source>
</reference>
<dbReference type="RefSeq" id="NP_048154.1">
    <property type="nucleotide sequence ID" value="NC_001993.1"/>
</dbReference>
<protein>
    <submittedName>
        <fullName evidence="1">Uncharacterized protein</fullName>
    </submittedName>
</protein>
<dbReference type="GeneID" id="1449899"/>
<accession>Q9YW09</accession>
<dbReference type="EMBL" id="AF063866">
    <property type="protein sequence ID" value="AAC97636.1"/>
    <property type="molecule type" value="Genomic_DNA"/>
</dbReference>
<dbReference type="PIR" id="T28244">
    <property type="entry name" value="T28244"/>
</dbReference>
<dbReference type="Proteomes" id="UP000172353">
    <property type="component" value="Segment"/>
</dbReference>